<sequence length="238" mass="26594">MPPTITGIPWNIALKQLDWRLKASPEISVILLAVVSLVLQPTQRESILQQIPLFPLSVPLYPGVALPLRIFEQRYLHLVSESLKNESGFGVVLIRSGGEVGNASVWPLGVYVHIVDWSQGEEGLLHVQVVGRRRFRISHTERAEDGLLLGDVEWLPDNAPRPIPADCDGLMAVLEELKERAKDLSLKFDNVDSADALSWQLAQLLPLEDKARVDLLALEDPLARLANIAENLDRWSRE</sequence>
<dbReference type="EMBL" id="CP092418">
    <property type="protein sequence ID" value="USD20718.1"/>
    <property type="molecule type" value="Genomic_DNA"/>
</dbReference>
<protein>
    <submittedName>
        <fullName evidence="3">LON peptidase substrate-binding domain-containing protein</fullName>
    </submittedName>
</protein>
<feature type="domain" description="Lon N-terminal" evidence="2">
    <location>
        <begin position="48"/>
        <end position="236"/>
    </location>
</feature>
<evidence type="ECO:0000259" key="2">
    <source>
        <dbReference type="PROSITE" id="PS51787"/>
    </source>
</evidence>
<organism evidence="3 4">
    <name type="scientific">Microbulbifer variabilis</name>
    <dbReference type="NCBI Taxonomy" id="266805"/>
    <lineage>
        <taxon>Bacteria</taxon>
        <taxon>Pseudomonadati</taxon>
        <taxon>Pseudomonadota</taxon>
        <taxon>Gammaproteobacteria</taxon>
        <taxon>Cellvibrionales</taxon>
        <taxon>Microbulbiferaceae</taxon>
        <taxon>Microbulbifer</taxon>
    </lineage>
</organism>
<name>A0ABY4V8X2_9GAMM</name>
<evidence type="ECO:0000313" key="4">
    <source>
        <dbReference type="Proteomes" id="UP001055658"/>
    </source>
</evidence>
<dbReference type="InterPro" id="IPR046336">
    <property type="entry name" value="Lon_prtase_N_sf"/>
</dbReference>
<evidence type="ECO:0000313" key="3">
    <source>
        <dbReference type="EMBL" id="USD20718.1"/>
    </source>
</evidence>
<feature type="coiled-coil region" evidence="1">
    <location>
        <begin position="167"/>
        <end position="194"/>
    </location>
</feature>
<gene>
    <name evidence="3" type="ORF">MJO52_16840</name>
</gene>
<dbReference type="RefSeq" id="WP_252083126.1">
    <property type="nucleotide sequence ID" value="NZ_CP092418.1"/>
</dbReference>
<dbReference type="PANTHER" id="PTHR46732">
    <property type="entry name" value="ATP-DEPENDENT PROTEASE LA (LON) DOMAIN PROTEIN"/>
    <property type="match status" value="1"/>
</dbReference>
<proteinExistence type="predicted"/>
<dbReference type="Pfam" id="PF02190">
    <property type="entry name" value="LON_substr_bdg"/>
    <property type="match status" value="1"/>
</dbReference>
<keyword evidence="4" id="KW-1185">Reference proteome</keyword>
<dbReference type="Gene3D" id="1.20.58.1480">
    <property type="match status" value="1"/>
</dbReference>
<evidence type="ECO:0000256" key="1">
    <source>
        <dbReference type="SAM" id="Coils"/>
    </source>
</evidence>
<dbReference type="PANTHER" id="PTHR46732:SF8">
    <property type="entry name" value="ATP-DEPENDENT PROTEASE LA (LON) DOMAIN PROTEIN"/>
    <property type="match status" value="1"/>
</dbReference>
<dbReference type="InterPro" id="IPR003111">
    <property type="entry name" value="Lon_prtase_N"/>
</dbReference>
<dbReference type="InterPro" id="IPR015947">
    <property type="entry name" value="PUA-like_sf"/>
</dbReference>
<dbReference type="SUPFAM" id="SSF88697">
    <property type="entry name" value="PUA domain-like"/>
    <property type="match status" value="1"/>
</dbReference>
<reference evidence="3" key="1">
    <citation type="submission" date="2022-02" db="EMBL/GenBank/DDBJ databases">
        <title>Coral-associated bacteria.</title>
        <authorList>
            <person name="Tang K."/>
            <person name="Wang X."/>
        </authorList>
    </citation>
    <scope>NUCLEOTIDE SEQUENCE</scope>
    <source>
        <strain evidence="3">SCSIO 43006</strain>
    </source>
</reference>
<dbReference type="Proteomes" id="UP001055658">
    <property type="component" value="Chromosome"/>
</dbReference>
<dbReference type="SMART" id="SM00464">
    <property type="entry name" value="LON"/>
    <property type="match status" value="1"/>
</dbReference>
<accession>A0ABY4V8X2</accession>
<dbReference type="Gene3D" id="2.30.130.40">
    <property type="entry name" value="LON domain-like"/>
    <property type="match status" value="1"/>
</dbReference>
<keyword evidence="1" id="KW-0175">Coiled coil</keyword>
<dbReference type="PROSITE" id="PS51787">
    <property type="entry name" value="LON_N"/>
    <property type="match status" value="1"/>
</dbReference>